<organism evidence="3 4">
    <name type="scientific">Vibrio algarum</name>
    <dbReference type="NCBI Taxonomy" id="3020714"/>
    <lineage>
        <taxon>Bacteria</taxon>
        <taxon>Pseudomonadati</taxon>
        <taxon>Pseudomonadota</taxon>
        <taxon>Gammaproteobacteria</taxon>
        <taxon>Vibrionales</taxon>
        <taxon>Vibrionaceae</taxon>
        <taxon>Vibrio</taxon>
    </lineage>
</organism>
<proteinExistence type="inferred from homology"/>
<accession>A0ABT4YRP3</accession>
<dbReference type="CDD" id="cd04647">
    <property type="entry name" value="LbH_MAT_like"/>
    <property type="match status" value="1"/>
</dbReference>
<keyword evidence="3" id="KW-0012">Acyltransferase</keyword>
<comment type="similarity">
    <text evidence="1">Belongs to the transferase hexapeptide repeat family.</text>
</comment>
<reference evidence="3 4" key="1">
    <citation type="submission" date="2023-01" db="EMBL/GenBank/DDBJ databases">
        <title>Vibrio sp. KJ40-1 sp.nov, isolated from marine algae.</title>
        <authorList>
            <person name="Butt M."/>
            <person name="Kim J.M.J."/>
            <person name="Jeon C.O.C."/>
        </authorList>
    </citation>
    <scope>NUCLEOTIDE SEQUENCE [LARGE SCALE GENOMIC DNA]</scope>
    <source>
        <strain evidence="3 4">KJ40-1</strain>
    </source>
</reference>
<dbReference type="RefSeq" id="WP_272135295.1">
    <property type="nucleotide sequence ID" value="NZ_JAQLOI010000001.1"/>
</dbReference>
<dbReference type="PANTHER" id="PTHR23416:SF23">
    <property type="entry name" value="ACETYLTRANSFERASE C18B11.09C-RELATED"/>
    <property type="match status" value="1"/>
</dbReference>
<dbReference type="InterPro" id="IPR001451">
    <property type="entry name" value="Hexapep"/>
</dbReference>
<name>A0ABT4YRP3_9VIBR</name>
<dbReference type="Gene3D" id="2.160.10.10">
    <property type="entry name" value="Hexapeptide repeat proteins"/>
    <property type="match status" value="1"/>
</dbReference>
<evidence type="ECO:0000256" key="1">
    <source>
        <dbReference type="ARBA" id="ARBA00007274"/>
    </source>
</evidence>
<dbReference type="Pfam" id="PF00132">
    <property type="entry name" value="Hexapep"/>
    <property type="match status" value="1"/>
</dbReference>
<dbReference type="SUPFAM" id="SSF51161">
    <property type="entry name" value="Trimeric LpxA-like enzymes"/>
    <property type="match status" value="1"/>
</dbReference>
<dbReference type="PANTHER" id="PTHR23416">
    <property type="entry name" value="SIALIC ACID SYNTHASE-RELATED"/>
    <property type="match status" value="1"/>
</dbReference>
<dbReference type="InterPro" id="IPR011004">
    <property type="entry name" value="Trimer_LpxA-like_sf"/>
</dbReference>
<dbReference type="InterPro" id="IPR051159">
    <property type="entry name" value="Hexapeptide_acetyltransf"/>
</dbReference>
<evidence type="ECO:0000313" key="4">
    <source>
        <dbReference type="Proteomes" id="UP001210678"/>
    </source>
</evidence>
<sequence>MIYTSFLKKVFGVKEKKSEIELARESGVIIGKNCRFVGNINWGSEPYLIRLGDHVSLTNVTFVTHDGGVWVFREAEPEIDVIRPINVGNNVFIGHACIIMPGVKIGDNVVIGAGAVVTKNVPSNSVAIGVPAKVLKNIDEYRASLDSSITQTKYLSSLEKKNISLKNIAISFRLAYVTFYFLNKQHKE</sequence>
<keyword evidence="4" id="KW-1185">Reference proteome</keyword>
<protein>
    <submittedName>
        <fullName evidence="3">Acyltransferase</fullName>
    </submittedName>
</protein>
<evidence type="ECO:0000313" key="3">
    <source>
        <dbReference type="EMBL" id="MDB1123719.1"/>
    </source>
</evidence>
<dbReference type="GO" id="GO:0016746">
    <property type="term" value="F:acyltransferase activity"/>
    <property type="evidence" value="ECO:0007669"/>
    <property type="project" value="UniProtKB-KW"/>
</dbReference>
<comment type="caution">
    <text evidence="3">The sequence shown here is derived from an EMBL/GenBank/DDBJ whole genome shotgun (WGS) entry which is preliminary data.</text>
</comment>
<dbReference type="EMBL" id="JAQLOI010000001">
    <property type="protein sequence ID" value="MDB1123719.1"/>
    <property type="molecule type" value="Genomic_DNA"/>
</dbReference>
<evidence type="ECO:0000256" key="2">
    <source>
        <dbReference type="ARBA" id="ARBA00022679"/>
    </source>
</evidence>
<gene>
    <name evidence="3" type="ORF">PGX00_08630</name>
</gene>
<dbReference type="Proteomes" id="UP001210678">
    <property type="component" value="Unassembled WGS sequence"/>
</dbReference>
<keyword evidence="2" id="KW-0808">Transferase</keyword>